<dbReference type="RefSeq" id="WP_091691588.1">
    <property type="nucleotide sequence ID" value="NZ_FPBF01000001.1"/>
</dbReference>
<keyword evidence="2" id="KW-1185">Reference proteome</keyword>
<protein>
    <recommendedName>
        <fullName evidence="3">CarboxypepD_reg-like domain-containing protein</fullName>
    </recommendedName>
</protein>
<dbReference type="Gene3D" id="2.60.40.1120">
    <property type="entry name" value="Carboxypeptidase-like, regulatory domain"/>
    <property type="match status" value="1"/>
</dbReference>
<dbReference type="OrthoDB" id="5505971at2"/>
<evidence type="ECO:0008006" key="3">
    <source>
        <dbReference type="Google" id="ProtNLM"/>
    </source>
</evidence>
<evidence type="ECO:0000313" key="2">
    <source>
        <dbReference type="Proteomes" id="UP000199673"/>
    </source>
</evidence>
<dbReference type="AlphaFoldDB" id="A0A1I6YJ50"/>
<dbReference type="Proteomes" id="UP000199673">
    <property type="component" value="Unassembled WGS sequence"/>
</dbReference>
<dbReference type="SUPFAM" id="SSF49464">
    <property type="entry name" value="Carboxypeptidase regulatory domain-like"/>
    <property type="match status" value="1"/>
</dbReference>
<organism evidence="1 2">
    <name type="scientific">Algoriphagus locisalis</name>
    <dbReference type="NCBI Taxonomy" id="305507"/>
    <lineage>
        <taxon>Bacteria</taxon>
        <taxon>Pseudomonadati</taxon>
        <taxon>Bacteroidota</taxon>
        <taxon>Cytophagia</taxon>
        <taxon>Cytophagales</taxon>
        <taxon>Cyclobacteriaceae</taxon>
        <taxon>Algoriphagus</taxon>
    </lineage>
</organism>
<dbReference type="InterPro" id="IPR008969">
    <property type="entry name" value="CarboxyPept-like_regulatory"/>
</dbReference>
<dbReference type="EMBL" id="FPBF01000001">
    <property type="protein sequence ID" value="SFT50377.1"/>
    <property type="molecule type" value="Genomic_DNA"/>
</dbReference>
<accession>A0A1I6YJ50</accession>
<sequence length="589" mass="65230">MLRLKALFQGSLLLLIFLMFSVNGFAQMMLEKKIKIQRSDELNLRQLLDTLSEQNNFYFSYESTLLQLDQPLENEQFSGTIGEFLLDELGDSYEYKELPGYIIIRYAPEKLDLDADMETRFRTVTVKGYIKNARTDQPVSQASIYDKNSLASTLTDENGYFKLKYKKQNSSIWLTLSKENYRDTTFLLLPTVSIVADKENKRFRYIPGDSATQALEESFLGRAFIGFKQRLQGINMGSFFAESPVQMSLIPGLSTKGMFSSQTISKFSLNLIGGYTAGIEGMEVAGIFNINKRDVKSLQVAGIFNMVGGSSKGLQVGGIYNSVYRDVDGLQVGGIYNHVRGNVKGLQIGGIINTVGETSDVQIGGIVNHSKKSNYFQLAGIANNSSSSAGFQIAGITNFVGDTVNYQITSIVNRAKKVNGFQFGLVNIADESDYSLGLLNFIKNGEMALSISMDESSFTHFNFRSGGRKMYGIFGASYQLREVDTPIGLEIGLGIHLITDHRFSLDTEFVSMSASDFVSISNHLQTFRLLPGLNIGNHLRLFAGPSLNFAFLDPGQDHFTNGWNILDKTTSNGIYRSYGGVTGGLQVIF</sequence>
<gene>
    <name evidence="1" type="ORF">SAMN04489724_1036</name>
</gene>
<proteinExistence type="predicted"/>
<dbReference type="STRING" id="305507.SAMN04489724_1036"/>
<evidence type="ECO:0000313" key="1">
    <source>
        <dbReference type="EMBL" id="SFT50377.1"/>
    </source>
</evidence>
<reference evidence="2" key="1">
    <citation type="submission" date="2016-10" db="EMBL/GenBank/DDBJ databases">
        <authorList>
            <person name="Varghese N."/>
            <person name="Submissions S."/>
        </authorList>
    </citation>
    <scope>NUCLEOTIDE SEQUENCE [LARGE SCALE GENOMIC DNA]</scope>
    <source>
        <strain evidence="2">DSM 23445</strain>
    </source>
</reference>
<name>A0A1I6YJ50_9BACT</name>